<dbReference type="Pfam" id="PF00028">
    <property type="entry name" value="Cadherin"/>
    <property type="match status" value="1"/>
</dbReference>
<keyword evidence="2" id="KW-0812">Transmembrane</keyword>
<reference evidence="13 14" key="1">
    <citation type="submission" date="2018-11" db="EMBL/GenBank/DDBJ databases">
        <authorList>
            <consortium name="Pathogen Informatics"/>
        </authorList>
    </citation>
    <scope>NUCLEOTIDE SEQUENCE [LARGE SCALE GENOMIC DNA]</scope>
</reference>
<feature type="region of interest" description="Disordered" evidence="10">
    <location>
        <begin position="196"/>
        <end position="217"/>
    </location>
</feature>
<keyword evidence="4 9" id="KW-0106">Calcium</keyword>
<dbReference type="GO" id="GO:0007156">
    <property type="term" value="P:homophilic cell adhesion via plasma membrane adhesion molecules"/>
    <property type="evidence" value="ECO:0007669"/>
    <property type="project" value="InterPro"/>
</dbReference>
<evidence type="ECO:0000313" key="13">
    <source>
        <dbReference type="EMBL" id="VDN30066.1"/>
    </source>
</evidence>
<evidence type="ECO:0000256" key="11">
    <source>
        <dbReference type="SAM" id="SignalP"/>
    </source>
</evidence>
<dbReference type="InterPro" id="IPR050174">
    <property type="entry name" value="Protocadherin/Cadherin-CA"/>
</dbReference>
<accession>A0A3P7QGV5</accession>
<dbReference type="EMBL" id="UYRU01079410">
    <property type="protein sequence ID" value="VDN30066.1"/>
    <property type="molecule type" value="Genomic_DNA"/>
</dbReference>
<keyword evidence="3" id="KW-0677">Repeat</keyword>
<feature type="domain" description="Cadherin" evidence="12">
    <location>
        <begin position="474"/>
        <end position="636"/>
    </location>
</feature>
<dbReference type="CDD" id="cd11304">
    <property type="entry name" value="Cadherin_repeat"/>
    <property type="match status" value="3"/>
</dbReference>
<feature type="signal peptide" evidence="11">
    <location>
        <begin position="1"/>
        <end position="29"/>
    </location>
</feature>
<dbReference type="GO" id="GO:0005509">
    <property type="term" value="F:calcium ion binding"/>
    <property type="evidence" value="ECO:0007669"/>
    <property type="project" value="UniProtKB-UniRule"/>
</dbReference>
<sequence length="905" mass="101257">MLCWFTLFFHFLLLRLLISFCRLPDQCLAGLSQCAGENNLRAEISVVEEQNENSVVENLNELTRRALERSGLPWRSHLPLCFTLLESNAFFRVSFNEATNESLLLLKSRLDRESLCYTDNTCCSSVETQLGAKPFDPLMPSPKSDCALSLILMFDLQNNLDFSAEQCLLSLTIRVLDINDNAPSWPVQYRREKPVGPLRYGGSSSRESSQSGSQVTSVFDLPIREHTKIGTKFELPLAVDPDAYPENTTTHYEIEHNSPNSDLFRLEWTGKSQHLSFPEESEASIGDLRSGSGPMKLWLVLNKEIDRDIQSSYQIMIAAVDGAVTKPQTGYLLLNITVEDINDHPPELEKRVDFVWVVEHSPIGSVIYRVKATDKDESDLDRLAYSLSATATPTVCELFSVDPRTGDVRVQGDLDYERQTSYQVPVTVSDGLWSDEAKITIGLININDHPPSVSLHSHLSATKFQSYDMLQRVPGSQLTIEVRENGPPDQLIATFYVTDLDDAAEERFLQTDSPVREAFLRANGISLQQVMERISQPPTCKINSDLLTIQQLRVNANSRSFKSRFQIRLANKALDREVSAKYLIRLECWDQTNRFGNTILAQSQSRMGGLHHPFSRSTGVLFSLVVLDENDSVPQFVGPMTGTIAEGLPVGTLIMQLTAKDADDPYTLGGQAGLRFRLSGEPVVRYAQSYGQNNNSSNKETPALLQPPSTCPIYDLNVSEGATPPLLIGRVHVSDCDSDENNRLLHYWLQQPRSIPPEFSRSEETGNDAGKRQMPTVPLLVPTMTPSSSSARWFTISRSGELYLGAASQRRLSNNQASQANNNPHLQDWRPLDREREEIIVLDVCARDHGQPSLTGSAQIIIRLLDINDNSPMWQFPRSNERILNVSLEASVGQKVARVSAFGFF</sequence>
<feature type="domain" description="Cadherin" evidence="12">
    <location>
        <begin position="38"/>
        <end position="185"/>
    </location>
</feature>
<dbReference type="FunFam" id="2.60.40.60:FF:000002">
    <property type="entry name" value="Protocadherin alpha 2"/>
    <property type="match status" value="1"/>
</dbReference>
<organism evidence="13 14">
    <name type="scientific">Dibothriocephalus latus</name>
    <name type="common">Fish tapeworm</name>
    <name type="synonym">Diphyllobothrium latum</name>
    <dbReference type="NCBI Taxonomy" id="60516"/>
    <lineage>
        <taxon>Eukaryota</taxon>
        <taxon>Metazoa</taxon>
        <taxon>Spiralia</taxon>
        <taxon>Lophotrochozoa</taxon>
        <taxon>Platyhelminthes</taxon>
        <taxon>Cestoda</taxon>
        <taxon>Eucestoda</taxon>
        <taxon>Diphyllobothriidea</taxon>
        <taxon>Diphyllobothriidae</taxon>
        <taxon>Dibothriocephalus</taxon>
    </lineage>
</organism>
<feature type="domain" description="Cadherin" evidence="12">
    <location>
        <begin position="710"/>
        <end position="874"/>
    </location>
</feature>
<evidence type="ECO:0000256" key="10">
    <source>
        <dbReference type="SAM" id="MobiDB-lite"/>
    </source>
</evidence>
<dbReference type="PROSITE" id="PS50268">
    <property type="entry name" value="CADHERIN_2"/>
    <property type="match status" value="5"/>
</dbReference>
<dbReference type="SUPFAM" id="SSF49313">
    <property type="entry name" value="Cadherin-like"/>
    <property type="match status" value="4"/>
</dbReference>
<gene>
    <name evidence="13" type="ORF">DILT_LOCUS15474</name>
</gene>
<evidence type="ECO:0000259" key="12">
    <source>
        <dbReference type="PROSITE" id="PS50268"/>
    </source>
</evidence>
<keyword evidence="7" id="KW-0472">Membrane</keyword>
<evidence type="ECO:0000313" key="14">
    <source>
        <dbReference type="Proteomes" id="UP000281553"/>
    </source>
</evidence>
<comment type="subcellular location">
    <subcellularLocation>
        <location evidence="1">Membrane</location>
        <topology evidence="1">Single-pass membrane protein</topology>
    </subcellularLocation>
</comment>
<dbReference type="InterPro" id="IPR020894">
    <property type="entry name" value="Cadherin_CS"/>
</dbReference>
<feature type="domain" description="Cadherin" evidence="12">
    <location>
        <begin position="357"/>
        <end position="453"/>
    </location>
</feature>
<dbReference type="AlphaFoldDB" id="A0A3P7QGV5"/>
<dbReference type="PRINTS" id="PR00205">
    <property type="entry name" value="CADHERIN"/>
</dbReference>
<feature type="chain" id="PRO_5018050123" description="Cadherin domain-containing protein" evidence="11">
    <location>
        <begin position="30"/>
        <end position="905"/>
    </location>
</feature>
<evidence type="ECO:0000256" key="1">
    <source>
        <dbReference type="ARBA" id="ARBA00004167"/>
    </source>
</evidence>
<evidence type="ECO:0000256" key="2">
    <source>
        <dbReference type="ARBA" id="ARBA00022692"/>
    </source>
</evidence>
<evidence type="ECO:0000256" key="8">
    <source>
        <dbReference type="ARBA" id="ARBA00023180"/>
    </source>
</evidence>
<keyword evidence="6" id="KW-1133">Transmembrane helix</keyword>
<evidence type="ECO:0000256" key="3">
    <source>
        <dbReference type="ARBA" id="ARBA00022737"/>
    </source>
</evidence>
<dbReference type="Proteomes" id="UP000281553">
    <property type="component" value="Unassembled WGS sequence"/>
</dbReference>
<evidence type="ECO:0000256" key="4">
    <source>
        <dbReference type="ARBA" id="ARBA00022837"/>
    </source>
</evidence>
<protein>
    <recommendedName>
        <fullName evidence="12">Cadherin domain-containing protein</fullName>
    </recommendedName>
</protein>
<keyword evidence="5" id="KW-0130">Cell adhesion</keyword>
<evidence type="ECO:0000256" key="9">
    <source>
        <dbReference type="PROSITE-ProRule" id="PRU00043"/>
    </source>
</evidence>
<dbReference type="OrthoDB" id="6252479at2759"/>
<evidence type="ECO:0000256" key="7">
    <source>
        <dbReference type="ARBA" id="ARBA00023136"/>
    </source>
</evidence>
<feature type="compositionally biased region" description="Low complexity" evidence="10">
    <location>
        <begin position="201"/>
        <end position="213"/>
    </location>
</feature>
<feature type="domain" description="Cadherin" evidence="12">
    <location>
        <begin position="215"/>
        <end position="348"/>
    </location>
</feature>
<dbReference type="PANTHER" id="PTHR24028:SF146">
    <property type="entry name" value="CADHERIN 96CB, ISOFORM D-RELATED"/>
    <property type="match status" value="1"/>
</dbReference>
<name>A0A3P7QGV5_DIBLA</name>
<keyword evidence="8" id="KW-0325">Glycoprotein</keyword>
<proteinExistence type="predicted"/>
<dbReference type="PROSITE" id="PS00232">
    <property type="entry name" value="CADHERIN_1"/>
    <property type="match status" value="3"/>
</dbReference>
<dbReference type="PANTHER" id="PTHR24028">
    <property type="entry name" value="CADHERIN-87A"/>
    <property type="match status" value="1"/>
</dbReference>
<dbReference type="SMART" id="SM00112">
    <property type="entry name" value="CA"/>
    <property type="match status" value="3"/>
</dbReference>
<evidence type="ECO:0000256" key="6">
    <source>
        <dbReference type="ARBA" id="ARBA00022989"/>
    </source>
</evidence>
<dbReference type="InterPro" id="IPR002126">
    <property type="entry name" value="Cadherin-like_dom"/>
</dbReference>
<keyword evidence="11" id="KW-0732">Signal</keyword>
<dbReference type="Gene3D" id="2.60.40.60">
    <property type="entry name" value="Cadherins"/>
    <property type="match status" value="6"/>
</dbReference>
<keyword evidence="14" id="KW-1185">Reference proteome</keyword>
<evidence type="ECO:0000256" key="5">
    <source>
        <dbReference type="ARBA" id="ARBA00022889"/>
    </source>
</evidence>
<dbReference type="InterPro" id="IPR015919">
    <property type="entry name" value="Cadherin-like_sf"/>
</dbReference>
<dbReference type="GO" id="GO:0005886">
    <property type="term" value="C:plasma membrane"/>
    <property type="evidence" value="ECO:0007669"/>
    <property type="project" value="InterPro"/>
</dbReference>